<keyword evidence="5 7" id="KW-0472">Membrane</keyword>
<evidence type="ECO:0000256" key="6">
    <source>
        <dbReference type="ARBA" id="ARBA00037968"/>
    </source>
</evidence>
<evidence type="ECO:0000313" key="8">
    <source>
        <dbReference type="EMBL" id="KAK5110535.1"/>
    </source>
</evidence>
<accession>A0AAN7TE62</accession>
<dbReference type="InterPro" id="IPR011701">
    <property type="entry name" value="MFS"/>
</dbReference>
<gene>
    <name evidence="8" type="ORF">LTR62_005727</name>
</gene>
<reference evidence="8" key="1">
    <citation type="submission" date="2023-08" db="EMBL/GenBank/DDBJ databases">
        <title>Black Yeasts Isolated from many extreme environments.</title>
        <authorList>
            <person name="Coleine C."/>
            <person name="Stajich J.E."/>
            <person name="Selbmann L."/>
        </authorList>
    </citation>
    <scope>NUCLEOTIDE SEQUENCE</scope>
    <source>
        <strain evidence="8">CCFEE 5401</strain>
    </source>
</reference>
<feature type="transmembrane region" description="Helical" evidence="7">
    <location>
        <begin position="369"/>
        <end position="391"/>
    </location>
</feature>
<evidence type="ECO:0000256" key="1">
    <source>
        <dbReference type="ARBA" id="ARBA00004141"/>
    </source>
</evidence>
<evidence type="ECO:0000256" key="7">
    <source>
        <dbReference type="SAM" id="Phobius"/>
    </source>
</evidence>
<feature type="transmembrane region" description="Helical" evidence="7">
    <location>
        <begin position="119"/>
        <end position="137"/>
    </location>
</feature>
<evidence type="ECO:0000256" key="3">
    <source>
        <dbReference type="ARBA" id="ARBA00022692"/>
    </source>
</evidence>
<evidence type="ECO:0008006" key="10">
    <source>
        <dbReference type="Google" id="ProtNLM"/>
    </source>
</evidence>
<evidence type="ECO:0000256" key="2">
    <source>
        <dbReference type="ARBA" id="ARBA00022448"/>
    </source>
</evidence>
<feature type="transmembrane region" description="Helical" evidence="7">
    <location>
        <begin position="316"/>
        <end position="336"/>
    </location>
</feature>
<feature type="transmembrane region" description="Helical" evidence="7">
    <location>
        <begin position="177"/>
        <end position="200"/>
    </location>
</feature>
<dbReference type="Gene3D" id="1.20.1250.20">
    <property type="entry name" value="MFS general substrate transporter like domains"/>
    <property type="match status" value="2"/>
</dbReference>
<dbReference type="PANTHER" id="PTHR43791:SF40">
    <property type="entry name" value="THIAMINE PATHWAY TRANSPORTER THI73"/>
    <property type="match status" value="1"/>
</dbReference>
<feature type="transmembrane region" description="Helical" evidence="7">
    <location>
        <begin position="280"/>
        <end position="304"/>
    </location>
</feature>
<dbReference type="GO" id="GO:0016020">
    <property type="term" value="C:membrane"/>
    <property type="evidence" value="ECO:0007669"/>
    <property type="project" value="UniProtKB-SubCell"/>
</dbReference>
<comment type="subcellular location">
    <subcellularLocation>
        <location evidence="1">Membrane</location>
        <topology evidence="1">Multi-pass membrane protein</topology>
    </subcellularLocation>
</comment>
<evidence type="ECO:0000313" key="9">
    <source>
        <dbReference type="Proteomes" id="UP001310890"/>
    </source>
</evidence>
<dbReference type="SUPFAM" id="SSF103473">
    <property type="entry name" value="MFS general substrate transporter"/>
    <property type="match status" value="1"/>
</dbReference>
<keyword evidence="2" id="KW-0813">Transport</keyword>
<name>A0AAN7TE62_9PEZI</name>
<keyword evidence="3 7" id="KW-0812">Transmembrane</keyword>
<dbReference type="AlphaFoldDB" id="A0AAN7TE62"/>
<comment type="similarity">
    <text evidence="6">Belongs to the major facilitator superfamily. Allantoate permease family.</text>
</comment>
<keyword evidence="4 7" id="KW-1133">Transmembrane helix</keyword>
<dbReference type="EMBL" id="JAVRRL010000048">
    <property type="protein sequence ID" value="KAK5110535.1"/>
    <property type="molecule type" value="Genomic_DNA"/>
</dbReference>
<dbReference type="Proteomes" id="UP001310890">
    <property type="component" value="Unassembled WGS sequence"/>
</dbReference>
<comment type="caution">
    <text evidence="8">The sequence shown here is derived from an EMBL/GenBank/DDBJ whole genome shotgun (WGS) entry which is preliminary data.</text>
</comment>
<feature type="transmembrane region" description="Helical" evidence="7">
    <location>
        <begin position="212"/>
        <end position="232"/>
    </location>
</feature>
<dbReference type="Pfam" id="PF07690">
    <property type="entry name" value="MFS_1"/>
    <property type="match status" value="1"/>
</dbReference>
<dbReference type="GO" id="GO:0022857">
    <property type="term" value="F:transmembrane transporter activity"/>
    <property type="evidence" value="ECO:0007669"/>
    <property type="project" value="InterPro"/>
</dbReference>
<proteinExistence type="inferred from homology"/>
<evidence type="ECO:0000256" key="5">
    <source>
        <dbReference type="ARBA" id="ARBA00023136"/>
    </source>
</evidence>
<dbReference type="PANTHER" id="PTHR43791">
    <property type="entry name" value="PERMEASE-RELATED"/>
    <property type="match status" value="1"/>
</dbReference>
<feature type="transmembrane region" description="Helical" evidence="7">
    <location>
        <begin position="343"/>
        <end position="363"/>
    </location>
</feature>
<sequence>MAGKGLDGTVQDAKDVDEAFYAIETQADTGETTNVDEHGLLRRIDFTLMPLMFGCYFLQYSDKTLINYAAVMGLIEDTNMPDNSFSHLAIAFYCSFLVFEPVQAFCFQRFPIAKWLGGNVICWGVVLCMNCVCKSYAPLVVLRVLLGVFESATAPGLNLMTTMWYKRSEQAMRTGYWYQGTSIGPAISSLIAYGFVHWAAADPDAKFKPWQTLFLLYGLVTIVVGMFVLVFLPDNPIKSRFTHDEKIVIVERIRENQTGIENKHFKWPQFKETLADPKTWLLSLIVISTNVPNGAVSSFSSIIIENFGYDQYQTLLLNLPGAAVAFVSVLLGTWWAGRYNGRGIAIIALVIPTLLGGALMAWLPQDNKAGLLVGNYLTNTVGSTLPLIYSWIGANYSGHTKKVTMNAIVLMSFCVGNVIGPETFQAKDAPQYIPAKITIVAVLGVAIVLTLALDTLLIRDNKARARDGIVDMPANYEFMDLTDKENRNFRYLL</sequence>
<dbReference type="InterPro" id="IPR036259">
    <property type="entry name" value="MFS_trans_sf"/>
</dbReference>
<organism evidence="8 9">
    <name type="scientific">Meristemomyces frigidus</name>
    <dbReference type="NCBI Taxonomy" id="1508187"/>
    <lineage>
        <taxon>Eukaryota</taxon>
        <taxon>Fungi</taxon>
        <taxon>Dikarya</taxon>
        <taxon>Ascomycota</taxon>
        <taxon>Pezizomycotina</taxon>
        <taxon>Dothideomycetes</taxon>
        <taxon>Dothideomycetidae</taxon>
        <taxon>Mycosphaerellales</taxon>
        <taxon>Teratosphaeriaceae</taxon>
        <taxon>Meristemomyces</taxon>
    </lineage>
</organism>
<protein>
    <recommendedName>
        <fullName evidence="10">Allantoate permease</fullName>
    </recommendedName>
</protein>
<evidence type="ECO:0000256" key="4">
    <source>
        <dbReference type="ARBA" id="ARBA00022989"/>
    </source>
</evidence>
<feature type="transmembrane region" description="Helical" evidence="7">
    <location>
        <begin position="432"/>
        <end position="457"/>
    </location>
</feature>
<dbReference type="FunFam" id="1.20.1250.20:FF:000064">
    <property type="entry name" value="MFS allantoate transporter"/>
    <property type="match status" value="1"/>
</dbReference>
<feature type="transmembrane region" description="Helical" evidence="7">
    <location>
        <begin position="143"/>
        <end position="165"/>
    </location>
</feature>